<dbReference type="EMBL" id="MU404350">
    <property type="protein sequence ID" value="KAI1618718.1"/>
    <property type="molecule type" value="Genomic_DNA"/>
</dbReference>
<dbReference type="Proteomes" id="UP001203852">
    <property type="component" value="Unassembled WGS sequence"/>
</dbReference>
<comment type="caution">
    <text evidence="3">The sequence shown here is derived from an EMBL/GenBank/DDBJ whole genome shotgun (WGS) entry which is preliminary data.</text>
</comment>
<evidence type="ECO:0000313" key="3">
    <source>
        <dbReference type="EMBL" id="KAI1618718.1"/>
    </source>
</evidence>
<evidence type="ECO:0000256" key="1">
    <source>
        <dbReference type="SAM" id="MobiDB-lite"/>
    </source>
</evidence>
<sequence length="334" mass="37379">MSLANLSDSINMSGARPLGERSANIPAKSGAKNLDDKPKSGKKRKSGEPAINPDDIELPDLMLIEWTPNQIRSKIRQFVNSGEMKVGEFQDKIQVSGNSYSRFMGQNGQKGAESDTYTGAHDFFKRRELAGLKMPRQKKPKTDTTDKSKSTDESTGTKGKNDDKTDEKKSKPKTKKEEQAEIEARNDVSGIHLPGEENDGVEVYDTCDDIRTKINKYLRDTPYATNASFVREVNRALGEDSSRHTAAQGLTRFLNNKGAIKGSESTAFYGAYVFFEKLRIKQGKPKSKKRVEMEDVWGRKGGMELRDQSRGIWAPATANVSVDKYGCYKIERRF</sequence>
<dbReference type="PANTHER" id="PTHR42339:SF1">
    <property type="entry name" value="HISTONE H1"/>
    <property type="match status" value="1"/>
</dbReference>
<feature type="region of interest" description="Disordered" evidence="1">
    <location>
        <begin position="1"/>
        <end position="56"/>
    </location>
</feature>
<dbReference type="Pfam" id="PF24852">
    <property type="entry name" value="DUF7726"/>
    <property type="match status" value="2"/>
</dbReference>
<protein>
    <recommendedName>
        <fullName evidence="2">DUF7726 domain-containing protein</fullName>
    </recommendedName>
</protein>
<proteinExistence type="predicted"/>
<organism evidence="3 4">
    <name type="scientific">Exophiala viscosa</name>
    <dbReference type="NCBI Taxonomy" id="2486360"/>
    <lineage>
        <taxon>Eukaryota</taxon>
        <taxon>Fungi</taxon>
        <taxon>Dikarya</taxon>
        <taxon>Ascomycota</taxon>
        <taxon>Pezizomycotina</taxon>
        <taxon>Eurotiomycetes</taxon>
        <taxon>Chaetothyriomycetidae</taxon>
        <taxon>Chaetothyriales</taxon>
        <taxon>Herpotrichiellaceae</taxon>
        <taxon>Exophiala</taxon>
    </lineage>
</organism>
<accession>A0AAN6E6F9</accession>
<gene>
    <name evidence="3" type="ORF">EDD36DRAFT_460357</name>
</gene>
<feature type="region of interest" description="Disordered" evidence="1">
    <location>
        <begin position="126"/>
        <end position="185"/>
    </location>
</feature>
<feature type="compositionally biased region" description="Basic and acidic residues" evidence="1">
    <location>
        <begin position="159"/>
        <end position="185"/>
    </location>
</feature>
<feature type="compositionally biased region" description="Polar residues" evidence="1">
    <location>
        <begin position="1"/>
        <end position="12"/>
    </location>
</feature>
<reference evidence="3" key="1">
    <citation type="journal article" date="2022" name="bioRxiv">
        <title>Deciphering the potential niche of two novel black yeast fungi from a biological soil crust based on their genomes, phenotypes, and melanin regulation.</title>
        <authorList>
            <consortium name="DOE Joint Genome Institute"/>
            <person name="Carr E.C."/>
            <person name="Barton Q."/>
            <person name="Grambo S."/>
            <person name="Sullivan M."/>
            <person name="Renfro C.M."/>
            <person name="Kuo A."/>
            <person name="Pangilinan J."/>
            <person name="Lipzen A."/>
            <person name="Keymanesh K."/>
            <person name="Savage E."/>
            <person name="Barry K."/>
            <person name="Grigoriev I.V."/>
            <person name="Riekhof W.R."/>
            <person name="Harris S.S."/>
        </authorList>
    </citation>
    <scope>NUCLEOTIDE SEQUENCE</scope>
    <source>
        <strain evidence="3">JF 03-4F</strain>
    </source>
</reference>
<evidence type="ECO:0000259" key="2">
    <source>
        <dbReference type="Pfam" id="PF24852"/>
    </source>
</evidence>
<feature type="domain" description="DUF7726" evidence="2">
    <location>
        <begin position="63"/>
        <end position="133"/>
    </location>
</feature>
<name>A0AAN6E6F9_9EURO</name>
<keyword evidence="4" id="KW-1185">Reference proteome</keyword>
<dbReference type="PANTHER" id="PTHR42339">
    <property type="entry name" value="HISTONE H1"/>
    <property type="match status" value="1"/>
</dbReference>
<dbReference type="AlphaFoldDB" id="A0AAN6E6F9"/>
<evidence type="ECO:0000313" key="4">
    <source>
        <dbReference type="Proteomes" id="UP001203852"/>
    </source>
</evidence>
<feature type="compositionally biased region" description="Basic and acidic residues" evidence="1">
    <location>
        <begin position="140"/>
        <end position="152"/>
    </location>
</feature>
<feature type="domain" description="DUF7726" evidence="2">
    <location>
        <begin position="202"/>
        <end position="284"/>
    </location>
</feature>
<dbReference type="InterPro" id="IPR056143">
    <property type="entry name" value="DUF7726"/>
</dbReference>